<proteinExistence type="inferred from homology"/>
<dbReference type="InterPro" id="IPR045621">
    <property type="entry name" value="BPD_transp_1_N"/>
</dbReference>
<dbReference type="Gene3D" id="1.10.3720.10">
    <property type="entry name" value="MetI-like"/>
    <property type="match status" value="1"/>
</dbReference>
<dbReference type="Proteomes" id="UP001589867">
    <property type="component" value="Unassembled WGS sequence"/>
</dbReference>
<dbReference type="Pfam" id="PF00528">
    <property type="entry name" value="BPD_transp_1"/>
    <property type="match status" value="1"/>
</dbReference>
<feature type="transmembrane region" description="Helical" evidence="7">
    <location>
        <begin position="191"/>
        <end position="209"/>
    </location>
</feature>
<dbReference type="PANTHER" id="PTHR43163">
    <property type="entry name" value="DIPEPTIDE TRANSPORT SYSTEM PERMEASE PROTEIN DPPB-RELATED"/>
    <property type="match status" value="1"/>
</dbReference>
<feature type="transmembrane region" description="Helical" evidence="7">
    <location>
        <begin position="230"/>
        <end position="248"/>
    </location>
</feature>
<dbReference type="InterPro" id="IPR035906">
    <property type="entry name" value="MetI-like_sf"/>
</dbReference>
<evidence type="ECO:0000256" key="1">
    <source>
        <dbReference type="ARBA" id="ARBA00004651"/>
    </source>
</evidence>
<reference evidence="9 10" key="1">
    <citation type="submission" date="2024-09" db="EMBL/GenBank/DDBJ databases">
        <authorList>
            <person name="Sun Q."/>
            <person name="Mori K."/>
        </authorList>
    </citation>
    <scope>NUCLEOTIDE SEQUENCE [LARGE SCALE GENOMIC DNA]</scope>
    <source>
        <strain evidence="9 10">TBRC 3947</strain>
    </source>
</reference>
<evidence type="ECO:0000256" key="7">
    <source>
        <dbReference type="RuleBase" id="RU363032"/>
    </source>
</evidence>
<accession>A0ABV6LZ17</accession>
<evidence type="ECO:0000256" key="3">
    <source>
        <dbReference type="ARBA" id="ARBA00022475"/>
    </source>
</evidence>
<dbReference type="Pfam" id="PF19300">
    <property type="entry name" value="BPD_transp_1_N"/>
    <property type="match status" value="1"/>
</dbReference>
<comment type="similarity">
    <text evidence="7">Belongs to the binding-protein-dependent transport system permease family.</text>
</comment>
<dbReference type="CDD" id="cd06261">
    <property type="entry name" value="TM_PBP2"/>
    <property type="match status" value="1"/>
</dbReference>
<keyword evidence="6 7" id="KW-0472">Membrane</keyword>
<sequence>MTTGGDLLDEAKTPAATAAPARVRARRRARARTVFGRLVHVAVVLLLVSFVTSLLLVLVPGDPAITVAGTDATPAEIAQVRDELGLDQPPLARYGQWISDVVRGDFGTSLFPPRQSVTEAILSRLPVTIELTLVAIGLALLMAVPLAMLCALRPGGRIDRVVGNIASAAISIPSFLGALLLIFLFVFRPELVRTVLLAGAVAIAAWVAWSALRRARTEMAEDRRGTLARAALVAAAVLLAGALLYAFWPELPRQGFVRWTDPEGIGGNLRSIFLPALALALPEGAVFLRVLRSDMIGTLREDFVLAARAKGMSTRHILLREVLRPSSFSLITVAGVSLGRLFGGAVVVEAIFRLPGMGTLVVQGVTNKDFPVVQGAVLVLATIYIGLNLLIDATYAYLDPRIRRVRR</sequence>
<organism evidence="9 10">
    <name type="scientific">Phytohabitans kaempferiae</name>
    <dbReference type="NCBI Taxonomy" id="1620943"/>
    <lineage>
        <taxon>Bacteria</taxon>
        <taxon>Bacillati</taxon>
        <taxon>Actinomycetota</taxon>
        <taxon>Actinomycetes</taxon>
        <taxon>Micromonosporales</taxon>
        <taxon>Micromonosporaceae</taxon>
    </lineage>
</organism>
<evidence type="ECO:0000256" key="6">
    <source>
        <dbReference type="ARBA" id="ARBA00023136"/>
    </source>
</evidence>
<dbReference type="EMBL" id="JBHLUH010000009">
    <property type="protein sequence ID" value="MFC0527685.1"/>
    <property type="molecule type" value="Genomic_DNA"/>
</dbReference>
<evidence type="ECO:0000256" key="4">
    <source>
        <dbReference type="ARBA" id="ARBA00022692"/>
    </source>
</evidence>
<comment type="caution">
    <text evidence="9">The sequence shown here is derived from an EMBL/GenBank/DDBJ whole genome shotgun (WGS) entry which is preliminary data.</text>
</comment>
<feature type="transmembrane region" description="Helical" evidence="7">
    <location>
        <begin position="372"/>
        <end position="398"/>
    </location>
</feature>
<keyword evidence="10" id="KW-1185">Reference proteome</keyword>
<feature type="transmembrane region" description="Helical" evidence="7">
    <location>
        <begin position="268"/>
        <end position="291"/>
    </location>
</feature>
<keyword evidence="2 7" id="KW-0813">Transport</keyword>
<evidence type="ECO:0000256" key="2">
    <source>
        <dbReference type="ARBA" id="ARBA00022448"/>
    </source>
</evidence>
<feature type="transmembrane region" description="Helical" evidence="7">
    <location>
        <begin position="164"/>
        <end position="185"/>
    </location>
</feature>
<dbReference type="InterPro" id="IPR000515">
    <property type="entry name" value="MetI-like"/>
</dbReference>
<feature type="transmembrane region" description="Helical" evidence="7">
    <location>
        <begin position="328"/>
        <end position="352"/>
    </location>
</feature>
<keyword evidence="5 7" id="KW-1133">Transmembrane helix</keyword>
<feature type="transmembrane region" description="Helical" evidence="7">
    <location>
        <begin position="131"/>
        <end position="152"/>
    </location>
</feature>
<feature type="transmembrane region" description="Helical" evidence="7">
    <location>
        <begin position="34"/>
        <end position="59"/>
    </location>
</feature>
<keyword evidence="4 7" id="KW-0812">Transmembrane</keyword>
<dbReference type="PANTHER" id="PTHR43163:SF6">
    <property type="entry name" value="DIPEPTIDE TRANSPORT SYSTEM PERMEASE PROTEIN DPPB-RELATED"/>
    <property type="match status" value="1"/>
</dbReference>
<evidence type="ECO:0000313" key="9">
    <source>
        <dbReference type="EMBL" id="MFC0527685.1"/>
    </source>
</evidence>
<comment type="subcellular location">
    <subcellularLocation>
        <location evidence="1 7">Cell membrane</location>
        <topology evidence="1 7">Multi-pass membrane protein</topology>
    </subcellularLocation>
</comment>
<evidence type="ECO:0000313" key="10">
    <source>
        <dbReference type="Proteomes" id="UP001589867"/>
    </source>
</evidence>
<feature type="domain" description="ABC transmembrane type-1" evidence="8">
    <location>
        <begin position="125"/>
        <end position="391"/>
    </location>
</feature>
<dbReference type="SUPFAM" id="SSF161098">
    <property type="entry name" value="MetI-like"/>
    <property type="match status" value="1"/>
</dbReference>
<name>A0ABV6LZ17_9ACTN</name>
<protein>
    <submittedName>
        <fullName evidence="9">ABC transporter permease</fullName>
    </submittedName>
</protein>
<dbReference type="PROSITE" id="PS50928">
    <property type="entry name" value="ABC_TM1"/>
    <property type="match status" value="1"/>
</dbReference>
<dbReference type="RefSeq" id="WP_377248062.1">
    <property type="nucleotide sequence ID" value="NZ_JBHLUH010000009.1"/>
</dbReference>
<gene>
    <name evidence="9" type="ORF">ACFFIA_08435</name>
</gene>
<evidence type="ECO:0000259" key="8">
    <source>
        <dbReference type="PROSITE" id="PS50928"/>
    </source>
</evidence>
<evidence type="ECO:0000256" key="5">
    <source>
        <dbReference type="ARBA" id="ARBA00022989"/>
    </source>
</evidence>
<keyword evidence="3" id="KW-1003">Cell membrane</keyword>